<dbReference type="Proteomes" id="UP001199525">
    <property type="component" value="Unassembled WGS sequence"/>
</dbReference>
<keyword evidence="3" id="KW-0605">Phycobilisome</keyword>
<gene>
    <name evidence="6" type="ORF">LC586_34710</name>
</gene>
<dbReference type="InterPro" id="IPR054570">
    <property type="entry name" value="NCC-H_dom"/>
</dbReference>
<dbReference type="InterPro" id="IPR016024">
    <property type="entry name" value="ARM-type_fold"/>
</dbReference>
<comment type="caution">
    <text evidence="6">The sequence shown here is derived from an EMBL/GenBank/DDBJ whole genome shotgun (WGS) entry which is preliminary data.</text>
</comment>
<evidence type="ECO:0000313" key="6">
    <source>
        <dbReference type="EMBL" id="MCC5604181.1"/>
    </source>
</evidence>
<dbReference type="Pfam" id="PF13646">
    <property type="entry name" value="HEAT_2"/>
    <property type="match status" value="1"/>
</dbReference>
<comment type="similarity">
    <text evidence="1">Belongs to the CpcE/RpcE/PecE family.</text>
</comment>
<dbReference type="InterPro" id="IPR011989">
    <property type="entry name" value="ARM-like"/>
</dbReference>
<dbReference type="EMBL" id="JAIVFQ010000112">
    <property type="protein sequence ID" value="MCC5604181.1"/>
    <property type="molecule type" value="Genomic_DNA"/>
</dbReference>
<dbReference type="RefSeq" id="WP_229490003.1">
    <property type="nucleotide sequence ID" value="NZ_JAIVFQ010000112.1"/>
</dbReference>
<dbReference type="Pfam" id="PF22730">
    <property type="entry name" value="NCC-H"/>
    <property type="match status" value="1"/>
</dbReference>
<keyword evidence="4" id="KW-0456">Lyase</keyword>
<keyword evidence="2" id="KW-0042">Antenna complex</keyword>
<evidence type="ECO:0000259" key="5">
    <source>
        <dbReference type="Pfam" id="PF22730"/>
    </source>
</evidence>
<dbReference type="Gene3D" id="1.25.10.10">
    <property type="entry name" value="Leucine-rich Repeat Variant"/>
    <property type="match status" value="1"/>
</dbReference>
<reference evidence="6 7" key="1">
    <citation type="journal article" date="2021" name="Microorganisms">
        <title>Genome Evolution of Filamentous Cyanobacterium Nostoc Species: From Facultative Symbiosis to Free Living.</title>
        <authorList>
            <person name="Huo D."/>
            <person name="Li H."/>
            <person name="Cai F."/>
            <person name="Guo X."/>
            <person name="Qiao Z."/>
            <person name="Wang W."/>
            <person name="Yu G."/>
            <person name="Li R."/>
        </authorList>
    </citation>
    <scope>NUCLEOTIDE SEQUENCE [LARGE SCALE GENOMIC DNA]</scope>
    <source>
        <strain evidence="6 7">CHAB 5714</strain>
    </source>
</reference>
<evidence type="ECO:0000256" key="4">
    <source>
        <dbReference type="ARBA" id="ARBA00023239"/>
    </source>
</evidence>
<dbReference type="SUPFAM" id="SSF48371">
    <property type="entry name" value="ARM repeat"/>
    <property type="match status" value="1"/>
</dbReference>
<sequence>MLFGCWKIPQIYLDDITQIEKEQFIQALTQFQDGCGGFYNYQAYFLAAQGIAEFASFPQADEIMRQLIKWRFGYFHPEKQKWCRYQSPIVEGARIALLKTDRTIAIATLEQFITDCQNDFDSWNAAYSLGKTFDPGNKIAISSLENLVKIARHETIRWQAAYSLGRVDAGNQIAITALMQIVDTTNNEATCRKAAYSLGKIDFRNVLAISTLEKITTAATDSSVRRQASENLATLLGQEITNKLQSKRTQKNKLPLSLLPEKITALIRSISSCEDEDTKRRIAYKLAQCDPRNTLAFTSLLQLVKSTQSIPLRKRTVDNLKEILIDEQLPKVIVYLRDRFADTVQEDELESHRDYYNLIWYCAENITYEAFYQAWHSQIDTIPS</sequence>
<accession>A0ABS8IJL9</accession>
<evidence type="ECO:0000256" key="2">
    <source>
        <dbReference type="ARBA" id="ARBA00022549"/>
    </source>
</evidence>
<proteinExistence type="inferred from homology"/>
<evidence type="ECO:0000256" key="1">
    <source>
        <dbReference type="ARBA" id="ARBA00009299"/>
    </source>
</evidence>
<keyword evidence="7" id="KW-1185">Reference proteome</keyword>
<evidence type="ECO:0000256" key="3">
    <source>
        <dbReference type="ARBA" id="ARBA00022738"/>
    </source>
</evidence>
<organism evidence="6 7">
    <name type="scientific">Nostoc favosum CHAB5714</name>
    <dbReference type="NCBI Taxonomy" id="2780399"/>
    <lineage>
        <taxon>Bacteria</taxon>
        <taxon>Bacillati</taxon>
        <taxon>Cyanobacteriota</taxon>
        <taxon>Cyanophyceae</taxon>
        <taxon>Nostocales</taxon>
        <taxon>Nostocaceae</taxon>
        <taxon>Nostoc</taxon>
        <taxon>Nostoc favosum</taxon>
    </lineage>
</organism>
<feature type="domain" description="NACHT C-terminal Cysteine and Histidine-containing" evidence="5">
    <location>
        <begin position="350"/>
        <end position="376"/>
    </location>
</feature>
<evidence type="ECO:0000313" key="7">
    <source>
        <dbReference type="Proteomes" id="UP001199525"/>
    </source>
</evidence>
<name>A0ABS8IJL9_9NOSO</name>
<protein>
    <submittedName>
        <fullName evidence="6">HEAT repeat domain-containing protein</fullName>
    </submittedName>
</protein>